<protein>
    <recommendedName>
        <fullName evidence="4">DYW domain-containing protein</fullName>
    </recommendedName>
</protein>
<dbReference type="NCBIfam" id="TIGR00756">
    <property type="entry name" value="PPR"/>
    <property type="match status" value="6"/>
</dbReference>
<comment type="similarity">
    <text evidence="1">Belongs to the PPR family. PCMP-H subfamily.</text>
</comment>
<dbReference type="InterPro" id="IPR011990">
    <property type="entry name" value="TPR-like_helical_dom_sf"/>
</dbReference>
<gene>
    <name evidence="5" type="ORF">RD792_014191</name>
</gene>
<comment type="caution">
    <text evidence="5">The sequence shown here is derived from an EMBL/GenBank/DDBJ whole genome shotgun (WGS) entry which is preliminary data.</text>
</comment>
<evidence type="ECO:0000256" key="1">
    <source>
        <dbReference type="ARBA" id="ARBA00006643"/>
    </source>
</evidence>
<evidence type="ECO:0000313" key="5">
    <source>
        <dbReference type="EMBL" id="KAK4478697.1"/>
    </source>
</evidence>
<evidence type="ECO:0000256" key="3">
    <source>
        <dbReference type="PROSITE-ProRule" id="PRU00708"/>
    </source>
</evidence>
<feature type="repeat" description="PPR" evidence="3">
    <location>
        <begin position="1"/>
        <end position="28"/>
    </location>
</feature>
<keyword evidence="2" id="KW-0677">Repeat</keyword>
<dbReference type="Pfam" id="PF20431">
    <property type="entry name" value="E_motif"/>
    <property type="match status" value="1"/>
</dbReference>
<dbReference type="InterPro" id="IPR046960">
    <property type="entry name" value="PPR_At4g14850-like_plant"/>
</dbReference>
<keyword evidence="6" id="KW-1185">Reference proteome</keyword>
<feature type="repeat" description="PPR" evidence="3">
    <location>
        <begin position="95"/>
        <end position="125"/>
    </location>
</feature>
<dbReference type="PROSITE" id="PS51375">
    <property type="entry name" value="PPR"/>
    <property type="match status" value="4"/>
</dbReference>
<dbReference type="Pfam" id="PF13041">
    <property type="entry name" value="PPR_2"/>
    <property type="match status" value="3"/>
</dbReference>
<dbReference type="PANTHER" id="PTHR47926">
    <property type="entry name" value="PENTATRICOPEPTIDE REPEAT-CONTAINING PROTEIN"/>
    <property type="match status" value="1"/>
</dbReference>
<feature type="repeat" description="PPR" evidence="3">
    <location>
        <begin position="433"/>
        <end position="467"/>
    </location>
</feature>
<dbReference type="InterPro" id="IPR046848">
    <property type="entry name" value="E_motif"/>
</dbReference>
<proteinExistence type="inferred from homology"/>
<sequence>MISGLAKSNCENEAVELFFKMRESGIEPNEFTFVALLTACMRLLDLDMGSQIHAFSVKTGYIDCTYIANALMGLYGKCGCLDFAVQLFDEMPNRDIASWNTVISRVVKEGMYDKSFELFHDMLSLDEDRVDYFTLSSLLVACARSFSITEGRMIHAYAHKVGYTSNLSVNNALIEFHSKCGCLKDVETLFGRMHVRDVFTWTEMINAYMGFGLVDMALAIFERMPEKNCISYNTLLSGYCQNSEGFKALKLFCKMLEERMELTDFTLTSVINACGLMMDLKISQQIHAFVLKFGFGSNDCIETALLDMCTRSGRMNDAEKILHRLPQYKSSSFMLTSMICGYARKSELDKAISLISWWQYEKPNLIDEVALASILGVCGDLGFQNLGEQFHCQALKYGFLSEIGVGNATLSMYSKCGDMEQAIKVFDGMFKYDIVSWNCLLAAHILHRQGDNALNVWKNMQKLGIQPDTITCFLIISAYKHTNANLVEQCQNFFLSMKSLYKIEPNSDHYACLVSVLGYWDLLEEAEETIENIPFEPKASVWRALLDSCRIHLNPTIGRRAAKKILSIEPQDPSTYILKSNLYSASGRWHCSELVKQEMKEKGIRKFPGRSWIIHENKVHSFFGRDKSHSQSMDICSALEILFLECLKAGYVPDTSFVLHEVEEHQKTNFLLYHSGKIAVTYGLITSRPGKPVKVNKNINLCGDCHTFLKYISVVTKREIHVRDASGFHCFVSGECSCGDYW</sequence>
<feature type="domain" description="DYW" evidence="4">
    <location>
        <begin position="650"/>
        <end position="742"/>
    </location>
</feature>
<name>A0ABR0CPC8_9LAMI</name>
<dbReference type="Proteomes" id="UP001291926">
    <property type="component" value="Unassembled WGS sequence"/>
</dbReference>
<dbReference type="InterPro" id="IPR002885">
    <property type="entry name" value="PPR_rpt"/>
</dbReference>
<dbReference type="Pfam" id="PF14432">
    <property type="entry name" value="DYW_deaminase"/>
    <property type="match status" value="1"/>
</dbReference>
<accession>A0ABR0CPC8</accession>
<evidence type="ECO:0000256" key="2">
    <source>
        <dbReference type="ARBA" id="ARBA00022737"/>
    </source>
</evidence>
<dbReference type="PANTHER" id="PTHR47926:SF512">
    <property type="entry name" value="REPEAT (PPR) SUPERFAMILY PROTEIN, PUTATIVE-RELATED"/>
    <property type="match status" value="1"/>
</dbReference>
<organism evidence="5 6">
    <name type="scientific">Penstemon davidsonii</name>
    <dbReference type="NCBI Taxonomy" id="160366"/>
    <lineage>
        <taxon>Eukaryota</taxon>
        <taxon>Viridiplantae</taxon>
        <taxon>Streptophyta</taxon>
        <taxon>Embryophyta</taxon>
        <taxon>Tracheophyta</taxon>
        <taxon>Spermatophyta</taxon>
        <taxon>Magnoliopsida</taxon>
        <taxon>eudicotyledons</taxon>
        <taxon>Gunneridae</taxon>
        <taxon>Pentapetalae</taxon>
        <taxon>asterids</taxon>
        <taxon>lamiids</taxon>
        <taxon>Lamiales</taxon>
        <taxon>Plantaginaceae</taxon>
        <taxon>Cheloneae</taxon>
        <taxon>Penstemon</taxon>
    </lineage>
</organism>
<dbReference type="InterPro" id="IPR032867">
    <property type="entry name" value="DYW_dom"/>
</dbReference>
<dbReference type="Pfam" id="PF01535">
    <property type="entry name" value="PPR"/>
    <property type="match status" value="6"/>
</dbReference>
<dbReference type="Gene3D" id="1.25.40.10">
    <property type="entry name" value="Tetratricopeptide repeat domain"/>
    <property type="match status" value="6"/>
</dbReference>
<dbReference type="EMBL" id="JAYDYQ010002687">
    <property type="protein sequence ID" value="KAK4478697.1"/>
    <property type="molecule type" value="Genomic_DNA"/>
</dbReference>
<reference evidence="5 6" key="1">
    <citation type="journal article" date="2023" name="bioRxiv">
        <title>Genome report: Whole genome sequence and annotation of Penstemon davidsonii.</title>
        <authorList>
            <person name="Ostevik K.L."/>
            <person name="Alabady M."/>
            <person name="Zhang M."/>
            <person name="Rausher M.D."/>
        </authorList>
    </citation>
    <scope>NUCLEOTIDE SEQUENCE [LARGE SCALE GENOMIC DNA]</scope>
    <source>
        <strain evidence="5">DNT005</strain>
        <tissue evidence="5">Whole leaf</tissue>
    </source>
</reference>
<feature type="repeat" description="PPR" evidence="3">
    <location>
        <begin position="197"/>
        <end position="231"/>
    </location>
</feature>
<evidence type="ECO:0000313" key="6">
    <source>
        <dbReference type="Proteomes" id="UP001291926"/>
    </source>
</evidence>
<evidence type="ECO:0000259" key="4">
    <source>
        <dbReference type="Pfam" id="PF14432"/>
    </source>
</evidence>